<dbReference type="HOGENOM" id="CLU_2184975_0_0_1"/>
<dbReference type="AlphaFoldDB" id="A0A0C3EKD5"/>
<proteinExistence type="predicted"/>
<accession>A0A0C3EKD5</accession>
<gene>
    <name evidence="1" type="ORF">PILCRDRAFT_15521</name>
</gene>
<sequence length="109" mass="12307">MHDAGWFDKSPNGPPDVGDLIPVVPTQLQSGKDWTAVVQRKQQELVDERCKNIPDNIDAINETGYDPESLAEVKIVDKTYLTAKFKAKNRRDLSISLQTMLQQKNLNNL</sequence>
<protein>
    <submittedName>
        <fullName evidence="1">Uncharacterized protein</fullName>
    </submittedName>
</protein>
<organism evidence="1 2">
    <name type="scientific">Piloderma croceum (strain F 1598)</name>
    <dbReference type="NCBI Taxonomy" id="765440"/>
    <lineage>
        <taxon>Eukaryota</taxon>
        <taxon>Fungi</taxon>
        <taxon>Dikarya</taxon>
        <taxon>Basidiomycota</taxon>
        <taxon>Agaricomycotina</taxon>
        <taxon>Agaricomycetes</taxon>
        <taxon>Agaricomycetidae</taxon>
        <taxon>Atheliales</taxon>
        <taxon>Atheliaceae</taxon>
        <taxon>Piloderma</taxon>
    </lineage>
</organism>
<keyword evidence="2" id="KW-1185">Reference proteome</keyword>
<dbReference type="Proteomes" id="UP000054166">
    <property type="component" value="Unassembled WGS sequence"/>
</dbReference>
<dbReference type="EMBL" id="KN833093">
    <property type="protein sequence ID" value="KIM73075.1"/>
    <property type="molecule type" value="Genomic_DNA"/>
</dbReference>
<name>A0A0C3EKD5_PILCF</name>
<evidence type="ECO:0000313" key="1">
    <source>
        <dbReference type="EMBL" id="KIM73075.1"/>
    </source>
</evidence>
<dbReference type="InParanoid" id="A0A0C3EKD5"/>
<reference evidence="2" key="2">
    <citation type="submission" date="2015-01" db="EMBL/GenBank/DDBJ databases">
        <title>Evolutionary Origins and Diversification of the Mycorrhizal Mutualists.</title>
        <authorList>
            <consortium name="DOE Joint Genome Institute"/>
            <consortium name="Mycorrhizal Genomics Consortium"/>
            <person name="Kohler A."/>
            <person name="Kuo A."/>
            <person name="Nagy L.G."/>
            <person name="Floudas D."/>
            <person name="Copeland A."/>
            <person name="Barry K.W."/>
            <person name="Cichocki N."/>
            <person name="Veneault-Fourrey C."/>
            <person name="LaButti K."/>
            <person name="Lindquist E.A."/>
            <person name="Lipzen A."/>
            <person name="Lundell T."/>
            <person name="Morin E."/>
            <person name="Murat C."/>
            <person name="Riley R."/>
            <person name="Ohm R."/>
            <person name="Sun H."/>
            <person name="Tunlid A."/>
            <person name="Henrissat B."/>
            <person name="Grigoriev I.V."/>
            <person name="Hibbett D.S."/>
            <person name="Martin F."/>
        </authorList>
    </citation>
    <scope>NUCLEOTIDE SEQUENCE [LARGE SCALE GENOMIC DNA]</scope>
    <source>
        <strain evidence="2">F 1598</strain>
    </source>
</reference>
<reference evidence="1 2" key="1">
    <citation type="submission" date="2014-04" db="EMBL/GenBank/DDBJ databases">
        <authorList>
            <consortium name="DOE Joint Genome Institute"/>
            <person name="Kuo A."/>
            <person name="Tarkka M."/>
            <person name="Buscot F."/>
            <person name="Kohler A."/>
            <person name="Nagy L.G."/>
            <person name="Floudas D."/>
            <person name="Copeland A."/>
            <person name="Barry K.W."/>
            <person name="Cichocki N."/>
            <person name="Veneault-Fourrey C."/>
            <person name="LaButti K."/>
            <person name="Lindquist E.A."/>
            <person name="Lipzen A."/>
            <person name="Lundell T."/>
            <person name="Morin E."/>
            <person name="Murat C."/>
            <person name="Sun H."/>
            <person name="Tunlid A."/>
            <person name="Henrissat B."/>
            <person name="Grigoriev I.V."/>
            <person name="Hibbett D.S."/>
            <person name="Martin F."/>
            <person name="Nordberg H.P."/>
            <person name="Cantor M.N."/>
            <person name="Hua S.X."/>
        </authorList>
    </citation>
    <scope>NUCLEOTIDE SEQUENCE [LARGE SCALE GENOMIC DNA]</scope>
    <source>
        <strain evidence="1 2">F 1598</strain>
    </source>
</reference>
<evidence type="ECO:0000313" key="2">
    <source>
        <dbReference type="Proteomes" id="UP000054166"/>
    </source>
</evidence>